<accession>A0AB34GHI5</accession>
<dbReference type="Proteomes" id="UP001159641">
    <property type="component" value="Unassembled WGS sequence"/>
</dbReference>
<organism evidence="2 3">
    <name type="scientific">Eschrichtius robustus</name>
    <name type="common">California gray whale</name>
    <name type="synonym">Eschrichtius gibbosus</name>
    <dbReference type="NCBI Taxonomy" id="9764"/>
    <lineage>
        <taxon>Eukaryota</taxon>
        <taxon>Metazoa</taxon>
        <taxon>Chordata</taxon>
        <taxon>Craniata</taxon>
        <taxon>Vertebrata</taxon>
        <taxon>Euteleostomi</taxon>
        <taxon>Mammalia</taxon>
        <taxon>Eutheria</taxon>
        <taxon>Laurasiatheria</taxon>
        <taxon>Artiodactyla</taxon>
        <taxon>Whippomorpha</taxon>
        <taxon>Cetacea</taxon>
        <taxon>Mysticeti</taxon>
        <taxon>Eschrichtiidae</taxon>
        <taxon>Eschrichtius</taxon>
    </lineage>
</organism>
<name>A0AB34GHI5_ESCRO</name>
<evidence type="ECO:0000313" key="2">
    <source>
        <dbReference type="EMBL" id="KAJ8778768.1"/>
    </source>
</evidence>
<feature type="region of interest" description="Disordered" evidence="1">
    <location>
        <begin position="70"/>
        <end position="91"/>
    </location>
</feature>
<reference evidence="2 3" key="1">
    <citation type="submission" date="2022-11" db="EMBL/GenBank/DDBJ databases">
        <title>Whole genome sequence of Eschrichtius robustus ER-17-0199.</title>
        <authorList>
            <person name="Bruniche-Olsen A."/>
            <person name="Black A.N."/>
            <person name="Fields C.J."/>
            <person name="Walden K."/>
            <person name="Dewoody J.A."/>
        </authorList>
    </citation>
    <scope>NUCLEOTIDE SEQUENCE [LARGE SCALE GENOMIC DNA]</scope>
    <source>
        <strain evidence="2">ER-17-0199</strain>
        <tissue evidence="2">Blubber</tissue>
    </source>
</reference>
<feature type="region of interest" description="Disordered" evidence="1">
    <location>
        <begin position="103"/>
        <end position="155"/>
    </location>
</feature>
<protein>
    <submittedName>
        <fullName evidence="2">Uncharacterized protein</fullName>
    </submittedName>
</protein>
<evidence type="ECO:0000256" key="1">
    <source>
        <dbReference type="SAM" id="MobiDB-lite"/>
    </source>
</evidence>
<sequence>MGRGLSSGQWALPGGEEDWRVQRSWPGDTEVFVYLSGHAQPQKRLEQGLGAAGPPNPLKYVGYHSVLGQVEQTSPRRPGDLAGPGFPAPPDRLANHQVFSNSAHMAHKTGKSKGLSLAQTQDGDAPRAVSSADTRAQQAAGPKATTDGSGSGPRE</sequence>
<evidence type="ECO:0000313" key="3">
    <source>
        <dbReference type="Proteomes" id="UP001159641"/>
    </source>
</evidence>
<proteinExistence type="predicted"/>
<dbReference type="AlphaFoldDB" id="A0AB34GHI5"/>
<dbReference type="EMBL" id="JAIQCJ010002240">
    <property type="protein sequence ID" value="KAJ8778768.1"/>
    <property type="molecule type" value="Genomic_DNA"/>
</dbReference>
<gene>
    <name evidence="2" type="ORF">J1605_013445</name>
</gene>
<keyword evidence="3" id="KW-1185">Reference proteome</keyword>
<comment type="caution">
    <text evidence="2">The sequence shown here is derived from an EMBL/GenBank/DDBJ whole genome shotgun (WGS) entry which is preliminary data.</text>
</comment>